<gene>
    <name evidence="2" type="ORF">JZ751_013537</name>
</gene>
<evidence type="ECO:0000313" key="3">
    <source>
        <dbReference type="Proteomes" id="UP000824540"/>
    </source>
</evidence>
<feature type="region of interest" description="Disordered" evidence="1">
    <location>
        <begin position="1"/>
        <end position="53"/>
    </location>
</feature>
<name>A0A8T2MXK5_9TELE</name>
<evidence type="ECO:0000313" key="2">
    <source>
        <dbReference type="EMBL" id="KAG9333069.1"/>
    </source>
</evidence>
<organism evidence="2 3">
    <name type="scientific">Albula glossodonta</name>
    <name type="common">roundjaw bonefish</name>
    <dbReference type="NCBI Taxonomy" id="121402"/>
    <lineage>
        <taxon>Eukaryota</taxon>
        <taxon>Metazoa</taxon>
        <taxon>Chordata</taxon>
        <taxon>Craniata</taxon>
        <taxon>Vertebrata</taxon>
        <taxon>Euteleostomi</taxon>
        <taxon>Actinopterygii</taxon>
        <taxon>Neopterygii</taxon>
        <taxon>Teleostei</taxon>
        <taxon>Albuliformes</taxon>
        <taxon>Albulidae</taxon>
        <taxon>Albula</taxon>
    </lineage>
</organism>
<dbReference type="AlphaFoldDB" id="A0A8T2MXK5"/>
<feature type="compositionally biased region" description="Polar residues" evidence="1">
    <location>
        <begin position="1"/>
        <end position="16"/>
    </location>
</feature>
<dbReference type="Proteomes" id="UP000824540">
    <property type="component" value="Unassembled WGS sequence"/>
</dbReference>
<sequence>MHQRSSSTATQLSEPNFTLRASGPLDQRRGRERKKERKKEREQKTEGVKESYECQEEQGYLIGPFTEKGLLSALRGERKCHPLVPGDLPVLIRQQQLVEFLCLSAAVQIVGSLQVFLSLNTECDTEMGTAHAHHFCYDDVRPSSAFTVDVKLRINWE</sequence>
<keyword evidence="3" id="KW-1185">Reference proteome</keyword>
<reference evidence="2" key="1">
    <citation type="thesis" date="2021" institute="BYU ScholarsArchive" country="Provo, UT, USA">
        <title>Applications of and Algorithms for Genome Assembly and Genomic Analyses with an Emphasis on Marine Teleosts.</title>
        <authorList>
            <person name="Pickett B.D."/>
        </authorList>
    </citation>
    <scope>NUCLEOTIDE SEQUENCE</scope>
    <source>
        <strain evidence="2">HI-2016</strain>
    </source>
</reference>
<feature type="compositionally biased region" description="Basic and acidic residues" evidence="1">
    <location>
        <begin position="39"/>
        <end position="52"/>
    </location>
</feature>
<protein>
    <submittedName>
        <fullName evidence="2">Uncharacterized protein</fullName>
    </submittedName>
</protein>
<evidence type="ECO:0000256" key="1">
    <source>
        <dbReference type="SAM" id="MobiDB-lite"/>
    </source>
</evidence>
<dbReference type="EMBL" id="JAFBMS010000218">
    <property type="protein sequence ID" value="KAG9333069.1"/>
    <property type="molecule type" value="Genomic_DNA"/>
</dbReference>
<comment type="caution">
    <text evidence="2">The sequence shown here is derived from an EMBL/GenBank/DDBJ whole genome shotgun (WGS) entry which is preliminary data.</text>
</comment>
<accession>A0A8T2MXK5</accession>
<proteinExistence type="predicted"/>